<dbReference type="GeneID" id="14919868"/>
<evidence type="ECO:0000256" key="3">
    <source>
        <dbReference type="ARBA" id="ARBA00022801"/>
    </source>
</evidence>
<dbReference type="EMBL" id="KB007939">
    <property type="protein sequence ID" value="ELR19096.1"/>
    <property type="molecule type" value="Genomic_DNA"/>
</dbReference>
<reference evidence="10 11" key="1">
    <citation type="journal article" date="2013" name="Genome Biol.">
        <title>Genome of Acanthamoeba castellanii highlights extensive lateral gene transfer and early evolution of tyrosine kinase signaling.</title>
        <authorList>
            <person name="Clarke M."/>
            <person name="Lohan A.J."/>
            <person name="Liu B."/>
            <person name="Lagkouvardos I."/>
            <person name="Roy S."/>
            <person name="Zafar N."/>
            <person name="Bertelli C."/>
            <person name="Schilde C."/>
            <person name="Kianianmomeni A."/>
            <person name="Burglin T.R."/>
            <person name="Frech C."/>
            <person name="Turcotte B."/>
            <person name="Kopec K.O."/>
            <person name="Synnott J.M."/>
            <person name="Choo C."/>
            <person name="Paponov I."/>
            <person name="Finkler A."/>
            <person name="Soon Heng Tan C."/>
            <person name="Hutchins A.P."/>
            <person name="Weinmeier T."/>
            <person name="Rattei T."/>
            <person name="Chu J.S."/>
            <person name="Gimenez G."/>
            <person name="Irimia M."/>
            <person name="Rigden D.J."/>
            <person name="Fitzpatrick D.A."/>
            <person name="Lorenzo-Morales J."/>
            <person name="Bateman A."/>
            <person name="Chiu C.H."/>
            <person name="Tang P."/>
            <person name="Hegemann P."/>
            <person name="Fromm H."/>
            <person name="Raoult D."/>
            <person name="Greub G."/>
            <person name="Miranda-Saavedra D."/>
            <person name="Chen N."/>
            <person name="Nash P."/>
            <person name="Ginger M.L."/>
            <person name="Horn M."/>
            <person name="Schaap P."/>
            <person name="Caler L."/>
            <person name="Loftus B."/>
        </authorList>
    </citation>
    <scope>NUCLEOTIDE SEQUENCE [LARGE SCALE GENOMIC DNA]</scope>
    <source>
        <strain evidence="10 11">Neff</strain>
    </source>
</reference>
<keyword evidence="4" id="KW-0347">Helicase</keyword>
<feature type="compositionally biased region" description="Basic and acidic residues" evidence="8">
    <location>
        <begin position="72"/>
        <end position="86"/>
    </location>
</feature>
<dbReference type="InterPro" id="IPR036867">
    <property type="entry name" value="R3H_dom_sf"/>
</dbReference>
<comment type="subcellular location">
    <subcellularLocation>
        <location evidence="1">Nucleus</location>
    </subcellularLocation>
</comment>
<accession>L8H3V9</accession>
<dbReference type="AlphaFoldDB" id="L8H3V9"/>
<proteinExistence type="predicted"/>
<feature type="region of interest" description="Disordered" evidence="8">
    <location>
        <begin position="46"/>
        <end position="86"/>
    </location>
</feature>
<evidence type="ECO:0000256" key="8">
    <source>
        <dbReference type="SAM" id="MobiDB-lite"/>
    </source>
</evidence>
<evidence type="ECO:0000256" key="1">
    <source>
        <dbReference type="ARBA" id="ARBA00004123"/>
    </source>
</evidence>
<dbReference type="Pfam" id="PF01424">
    <property type="entry name" value="R3H"/>
    <property type="match status" value="1"/>
</dbReference>
<dbReference type="OrthoDB" id="434258at2759"/>
<keyword evidence="6" id="KW-0694">RNA-binding</keyword>
<dbReference type="VEuPathDB" id="AmoebaDB:ACA1_237560"/>
<keyword evidence="2" id="KW-0547">Nucleotide-binding</keyword>
<dbReference type="Proteomes" id="UP000011083">
    <property type="component" value="Unassembled WGS sequence"/>
</dbReference>
<keyword evidence="11" id="KW-1185">Reference proteome</keyword>
<dbReference type="GO" id="GO:0004386">
    <property type="term" value="F:helicase activity"/>
    <property type="evidence" value="ECO:0007669"/>
    <property type="project" value="UniProtKB-KW"/>
</dbReference>
<name>L8H3V9_ACACF</name>
<evidence type="ECO:0000313" key="10">
    <source>
        <dbReference type="EMBL" id="ELR19096.1"/>
    </source>
</evidence>
<feature type="compositionally biased region" description="Basic residues" evidence="8">
    <location>
        <begin position="58"/>
        <end position="71"/>
    </location>
</feature>
<evidence type="ECO:0000256" key="7">
    <source>
        <dbReference type="ARBA" id="ARBA00023242"/>
    </source>
</evidence>
<feature type="compositionally biased region" description="Basic and acidic residues" evidence="8">
    <location>
        <begin position="1"/>
        <end position="10"/>
    </location>
</feature>
<evidence type="ECO:0000256" key="5">
    <source>
        <dbReference type="ARBA" id="ARBA00022840"/>
    </source>
</evidence>
<dbReference type="GO" id="GO:0003677">
    <property type="term" value="F:DNA binding"/>
    <property type="evidence" value="ECO:0007669"/>
    <property type="project" value="UniProtKB-ARBA"/>
</dbReference>
<organism evidence="10 11">
    <name type="scientific">Acanthamoeba castellanii (strain ATCC 30010 / Neff)</name>
    <dbReference type="NCBI Taxonomy" id="1257118"/>
    <lineage>
        <taxon>Eukaryota</taxon>
        <taxon>Amoebozoa</taxon>
        <taxon>Discosea</taxon>
        <taxon>Longamoebia</taxon>
        <taxon>Centramoebida</taxon>
        <taxon>Acanthamoebidae</taxon>
        <taxon>Acanthamoeba</taxon>
    </lineage>
</organism>
<feature type="non-terminal residue" evidence="10">
    <location>
        <position position="213"/>
    </location>
</feature>
<dbReference type="RefSeq" id="XP_004341160.1">
    <property type="nucleotide sequence ID" value="XM_004341112.1"/>
</dbReference>
<dbReference type="Gene3D" id="3.30.1370.50">
    <property type="entry name" value="R3H-like domain"/>
    <property type="match status" value="1"/>
</dbReference>
<protein>
    <submittedName>
        <fullName evidence="10">R3H domain containing protein</fullName>
    </submittedName>
</protein>
<keyword evidence="7" id="KW-0539">Nucleus</keyword>
<keyword evidence="3" id="KW-0378">Hydrolase</keyword>
<evidence type="ECO:0000313" key="11">
    <source>
        <dbReference type="Proteomes" id="UP000011083"/>
    </source>
</evidence>
<dbReference type="PROSITE" id="PS51061">
    <property type="entry name" value="R3H"/>
    <property type="match status" value="1"/>
</dbReference>
<evidence type="ECO:0000256" key="4">
    <source>
        <dbReference type="ARBA" id="ARBA00022806"/>
    </source>
</evidence>
<evidence type="ECO:0000256" key="2">
    <source>
        <dbReference type="ARBA" id="ARBA00022741"/>
    </source>
</evidence>
<feature type="domain" description="R3H" evidence="9">
    <location>
        <begin position="83"/>
        <end position="147"/>
    </location>
</feature>
<dbReference type="FunFam" id="3.30.1370.50:FF:000002">
    <property type="entry name" value="Immunoglobulin mu DNA-binding protein 2"/>
    <property type="match status" value="1"/>
</dbReference>
<dbReference type="SUPFAM" id="SSF82708">
    <property type="entry name" value="R3H domain"/>
    <property type="match status" value="1"/>
</dbReference>
<keyword evidence="5" id="KW-0067">ATP-binding</keyword>
<dbReference type="GO" id="GO:0016787">
    <property type="term" value="F:hydrolase activity"/>
    <property type="evidence" value="ECO:0007669"/>
    <property type="project" value="UniProtKB-KW"/>
</dbReference>
<dbReference type="SMART" id="SM00393">
    <property type="entry name" value="R3H"/>
    <property type="match status" value="1"/>
</dbReference>
<dbReference type="KEGG" id="acan:ACA1_237560"/>
<feature type="region of interest" description="Disordered" evidence="8">
    <location>
        <begin position="1"/>
        <end position="20"/>
    </location>
</feature>
<dbReference type="GO" id="GO:0005634">
    <property type="term" value="C:nucleus"/>
    <property type="evidence" value="ECO:0007669"/>
    <property type="project" value="UniProtKB-SubCell"/>
</dbReference>
<dbReference type="InterPro" id="IPR001374">
    <property type="entry name" value="R3H_dom"/>
</dbReference>
<dbReference type="GO" id="GO:0005524">
    <property type="term" value="F:ATP binding"/>
    <property type="evidence" value="ECO:0007669"/>
    <property type="project" value="UniProtKB-KW"/>
</dbReference>
<evidence type="ECO:0000256" key="6">
    <source>
        <dbReference type="ARBA" id="ARBA00022884"/>
    </source>
</evidence>
<evidence type="ECO:0000259" key="9">
    <source>
        <dbReference type="PROSITE" id="PS51061"/>
    </source>
</evidence>
<gene>
    <name evidence="10" type="ORF">ACA1_237560</name>
</gene>
<dbReference type="GO" id="GO:0003723">
    <property type="term" value="F:RNA binding"/>
    <property type="evidence" value="ECO:0007669"/>
    <property type="project" value="UniProtKB-KW"/>
</dbReference>
<sequence>MEEEQKRPQGKEGGSATVAEDAVRKVVVKRQCSQLEVELLQLQHQREKEDNVLAVAQAKKKKRGGGGKKRGGGGDEKKEKREQEALQRVRADLDAFVADTTRMQHDFSPSLSSSERALLHEWAEELGLEHSSSGFGRNRHIMVKKRFAPDTHINGQGEIEELLYYNGYVGLSGPLVNAAGRHMAAGPASPEGVNTALVVPVEYLNNRVRRDGY</sequence>